<dbReference type="RefSeq" id="WP_085807599.1">
    <property type="nucleotide sequence ID" value="NZ_FWFX01000018.1"/>
</dbReference>
<comment type="subcellular location">
    <subcellularLocation>
        <location evidence="12">Cytoplasm</location>
    </subcellularLocation>
</comment>
<keyword evidence="8 12" id="KW-0560">Oxidoreductase</keyword>
<feature type="domain" description="FAD-dependent oxidoreductase 2 FAD-binding" evidence="13">
    <location>
        <begin position="12"/>
        <end position="377"/>
    </location>
</feature>
<dbReference type="Gene3D" id="1.20.58.100">
    <property type="entry name" value="Fumarate reductase/succinate dehydrogenase flavoprotein-like, C-terminal domain"/>
    <property type="match status" value="1"/>
</dbReference>
<dbReference type="GO" id="GO:0008734">
    <property type="term" value="F:L-aspartate oxidase activity"/>
    <property type="evidence" value="ECO:0007669"/>
    <property type="project" value="UniProtKB-UniRule"/>
</dbReference>
<gene>
    <name evidence="14" type="primary">nadB</name>
    <name evidence="14" type="ORF">ROA7450_03946</name>
</gene>
<dbReference type="OrthoDB" id="9806724at2"/>
<protein>
    <recommendedName>
        <fullName evidence="4 10">L-aspartate oxidase</fullName>
        <ecNumber evidence="4 10">1.4.3.16</ecNumber>
    </recommendedName>
</protein>
<evidence type="ECO:0000256" key="8">
    <source>
        <dbReference type="ARBA" id="ARBA00023002"/>
    </source>
</evidence>
<dbReference type="InterPro" id="IPR037099">
    <property type="entry name" value="Fum_R/Succ_DH_flav-like_C_sf"/>
</dbReference>
<dbReference type="GO" id="GO:0034628">
    <property type="term" value="P:'de novo' NAD+ biosynthetic process from L-aspartate"/>
    <property type="evidence" value="ECO:0007669"/>
    <property type="project" value="TreeGrafter"/>
</dbReference>
<dbReference type="NCBIfam" id="NF005701">
    <property type="entry name" value="PRK07512.1"/>
    <property type="match status" value="1"/>
</dbReference>
<evidence type="ECO:0000256" key="2">
    <source>
        <dbReference type="ARBA" id="ARBA00004950"/>
    </source>
</evidence>
<dbReference type="SUPFAM" id="SSF56425">
    <property type="entry name" value="Succinate dehydrogenase/fumarate reductase flavoprotein, catalytic domain"/>
    <property type="match status" value="1"/>
</dbReference>
<keyword evidence="15" id="KW-1185">Reference proteome</keyword>
<evidence type="ECO:0000256" key="6">
    <source>
        <dbReference type="ARBA" id="ARBA00022642"/>
    </source>
</evidence>
<dbReference type="PANTHER" id="PTHR42716">
    <property type="entry name" value="L-ASPARTATE OXIDASE"/>
    <property type="match status" value="1"/>
</dbReference>
<feature type="active site" description="Proton acceptor" evidence="11">
    <location>
        <position position="277"/>
    </location>
</feature>
<dbReference type="Proteomes" id="UP000193061">
    <property type="component" value="Unassembled WGS sequence"/>
</dbReference>
<comment type="function">
    <text evidence="12">Catalyzes the oxidation of L-aspartate to iminoaspartate.</text>
</comment>
<organism evidence="14 15">
    <name type="scientific">Roseovarius albus</name>
    <dbReference type="NCBI Taxonomy" id="1247867"/>
    <lineage>
        <taxon>Bacteria</taxon>
        <taxon>Pseudomonadati</taxon>
        <taxon>Pseudomonadota</taxon>
        <taxon>Alphaproteobacteria</taxon>
        <taxon>Rhodobacterales</taxon>
        <taxon>Roseobacteraceae</taxon>
        <taxon>Roseovarius</taxon>
    </lineage>
</organism>
<evidence type="ECO:0000256" key="12">
    <source>
        <dbReference type="RuleBase" id="RU362049"/>
    </source>
</evidence>
<evidence type="ECO:0000256" key="3">
    <source>
        <dbReference type="ARBA" id="ARBA00008562"/>
    </source>
</evidence>
<dbReference type="InterPro" id="IPR036188">
    <property type="entry name" value="FAD/NAD-bd_sf"/>
</dbReference>
<evidence type="ECO:0000256" key="11">
    <source>
        <dbReference type="PIRSR" id="PIRSR000171-1"/>
    </source>
</evidence>
<dbReference type="InterPro" id="IPR005288">
    <property type="entry name" value="NadB"/>
</dbReference>
<keyword evidence="5 12" id="KW-0285">Flavoprotein</keyword>
<comment type="cofactor">
    <cofactor evidence="1 12">
        <name>FAD</name>
        <dbReference type="ChEBI" id="CHEBI:57692"/>
    </cofactor>
</comment>
<dbReference type="SUPFAM" id="SSF51905">
    <property type="entry name" value="FAD/NAD(P)-binding domain"/>
    <property type="match status" value="1"/>
</dbReference>
<dbReference type="FunFam" id="3.90.700.10:FF:000002">
    <property type="entry name" value="L-aspartate oxidase"/>
    <property type="match status" value="1"/>
</dbReference>
<evidence type="ECO:0000313" key="14">
    <source>
        <dbReference type="EMBL" id="SLN71657.1"/>
    </source>
</evidence>
<dbReference type="EMBL" id="FWFX01000018">
    <property type="protein sequence ID" value="SLN71657.1"/>
    <property type="molecule type" value="Genomic_DNA"/>
</dbReference>
<keyword evidence="6 12" id="KW-0662">Pyridine nucleotide biosynthesis</keyword>
<accession>A0A1X7A6M1</accession>
<dbReference type="Gene3D" id="3.50.50.60">
    <property type="entry name" value="FAD/NAD(P)-binding domain"/>
    <property type="match status" value="1"/>
</dbReference>
<evidence type="ECO:0000256" key="4">
    <source>
        <dbReference type="ARBA" id="ARBA00012173"/>
    </source>
</evidence>
<dbReference type="InterPro" id="IPR003953">
    <property type="entry name" value="FAD-dep_OxRdtase_2_FAD-bd"/>
</dbReference>
<comment type="catalytic activity">
    <reaction evidence="9">
        <text>L-aspartate + O2 = iminosuccinate + H2O2</text>
        <dbReference type="Rhea" id="RHEA:25876"/>
        <dbReference type="ChEBI" id="CHEBI:15379"/>
        <dbReference type="ChEBI" id="CHEBI:16240"/>
        <dbReference type="ChEBI" id="CHEBI:29991"/>
        <dbReference type="ChEBI" id="CHEBI:77875"/>
        <dbReference type="EC" id="1.4.3.16"/>
    </reaction>
    <physiologicalReaction direction="left-to-right" evidence="9">
        <dbReference type="Rhea" id="RHEA:25877"/>
    </physiologicalReaction>
</comment>
<dbReference type="Pfam" id="PF00890">
    <property type="entry name" value="FAD_binding_2"/>
    <property type="match status" value="1"/>
</dbReference>
<sequence>MIQLEGLHGLTAIIGGGIAGLMAALELAPQPVVLITRAELGQECSSAWAQGGIAAALDANDGPAQHLADTLRAGDGLCDETIASGILSKAQDAITILESHGVRFDRAADGAFAFGHEAAHSHCRILHVGGDRTGVEITSALTRAVMHCPSIICLTGVEARRLVTSDGRVTGIHLQKDGHTEVLRTAQVIMATGGCGGLFEASTNPAGNFGQGVMMAARAGAALRNVEFMQFHPTALDTPQTPLALVSEAVRGEGATLINQTGERFMAHVPGAELAPRDVVARAVHQVISDGGRAFLDARAALGSGFAQRFPGIHALCASNGIDPALEPIPIRPAAHYHMGGIAVDKDGRSTLSGLWAIGECADTGLHGANRLASNSLLEAVVMGRRSARDIAGRKMRTLQTSPDPDFLPVSNLSSVRPLVSQHLGVIRDGMGLRRAISDLLPLVETGGCASDPALVALSIAVFADLRRESRGGHCRSDFPYAAPEAQSNMMTLSEILIHAHSASQEPLLRTA</sequence>
<dbReference type="GO" id="GO:0005737">
    <property type="term" value="C:cytoplasm"/>
    <property type="evidence" value="ECO:0007669"/>
    <property type="project" value="UniProtKB-SubCell"/>
</dbReference>
<dbReference type="EC" id="1.4.3.16" evidence="4 10"/>
<evidence type="ECO:0000256" key="7">
    <source>
        <dbReference type="ARBA" id="ARBA00022827"/>
    </source>
</evidence>
<comment type="pathway">
    <text evidence="2 12">Cofactor biosynthesis; NAD(+) biosynthesis; iminoaspartate from L-aspartate (oxidase route): step 1/1.</text>
</comment>
<evidence type="ECO:0000256" key="9">
    <source>
        <dbReference type="ARBA" id="ARBA00048305"/>
    </source>
</evidence>
<comment type="similarity">
    <text evidence="3 12">Belongs to the FAD-dependent oxidoreductase 2 family. NadB subfamily.</text>
</comment>
<reference evidence="14 15" key="1">
    <citation type="submission" date="2017-03" db="EMBL/GenBank/DDBJ databases">
        <authorList>
            <person name="Afonso C.L."/>
            <person name="Miller P.J."/>
            <person name="Scott M.A."/>
            <person name="Spackman E."/>
            <person name="Goraichik I."/>
            <person name="Dimitrov K.M."/>
            <person name="Suarez D.L."/>
            <person name="Swayne D.E."/>
        </authorList>
    </citation>
    <scope>NUCLEOTIDE SEQUENCE [LARGE SCALE GENOMIC DNA]</scope>
    <source>
        <strain evidence="14 15">CECT 7450</strain>
    </source>
</reference>
<dbReference type="SUPFAM" id="SSF46977">
    <property type="entry name" value="Succinate dehydrogenase/fumarate reductase flavoprotein C-terminal domain"/>
    <property type="match status" value="1"/>
</dbReference>
<evidence type="ECO:0000256" key="10">
    <source>
        <dbReference type="NCBIfam" id="TIGR00551"/>
    </source>
</evidence>
<dbReference type="PRINTS" id="PR00368">
    <property type="entry name" value="FADPNR"/>
</dbReference>
<dbReference type="Gene3D" id="3.90.700.10">
    <property type="entry name" value="Succinate dehydrogenase/fumarate reductase flavoprotein, catalytic domain"/>
    <property type="match status" value="1"/>
</dbReference>
<evidence type="ECO:0000313" key="15">
    <source>
        <dbReference type="Proteomes" id="UP000193061"/>
    </source>
</evidence>
<dbReference type="InterPro" id="IPR027477">
    <property type="entry name" value="Succ_DH/fumarate_Rdtase_cat_sf"/>
</dbReference>
<dbReference type="NCBIfam" id="TIGR00551">
    <property type="entry name" value="nadB"/>
    <property type="match status" value="1"/>
</dbReference>
<evidence type="ECO:0000256" key="1">
    <source>
        <dbReference type="ARBA" id="ARBA00001974"/>
    </source>
</evidence>
<name>A0A1X7A6M1_9RHOB</name>
<evidence type="ECO:0000256" key="5">
    <source>
        <dbReference type="ARBA" id="ARBA00022630"/>
    </source>
</evidence>
<dbReference type="UniPathway" id="UPA00253">
    <property type="reaction ID" value="UER00326"/>
</dbReference>
<dbReference type="AlphaFoldDB" id="A0A1X7A6M1"/>
<dbReference type="PANTHER" id="PTHR42716:SF2">
    <property type="entry name" value="L-ASPARTATE OXIDASE, CHLOROPLASTIC"/>
    <property type="match status" value="1"/>
</dbReference>
<keyword evidence="7 12" id="KW-0274">FAD</keyword>
<proteinExistence type="inferred from homology"/>
<evidence type="ECO:0000259" key="13">
    <source>
        <dbReference type="Pfam" id="PF00890"/>
    </source>
</evidence>